<name>A0A2H4P779_9CAUD</name>
<gene>
    <name evidence="1" type="ORF">CNR34_00120</name>
</gene>
<evidence type="ECO:0000313" key="2">
    <source>
        <dbReference type="Proteomes" id="UP000241592"/>
    </source>
</evidence>
<dbReference type="Proteomes" id="UP000241592">
    <property type="component" value="Segment"/>
</dbReference>
<protein>
    <submittedName>
        <fullName evidence="1">Uncharacterized protein</fullName>
    </submittedName>
</protein>
<dbReference type="EMBL" id="MG018927">
    <property type="protein sequence ID" value="ATW58053.1"/>
    <property type="molecule type" value="Genomic_DNA"/>
</dbReference>
<reference evidence="1 2" key="1">
    <citation type="submission" date="2017-09" db="EMBL/GenBank/DDBJ databases">
        <authorList>
            <person name="Ehlers B."/>
            <person name="Leendertz F.H."/>
        </authorList>
    </citation>
    <scope>NUCLEOTIDE SEQUENCE [LARGE SCALE GENOMIC DNA]</scope>
</reference>
<sequence>MSLQELFRNARQLEQFEQSARDQGFTNFGKRGGFYNLSDLNIFASGYLACLKSLPKPEKAHVIDVERVASCI</sequence>
<keyword evidence="2" id="KW-1185">Reference proteome</keyword>
<proteinExistence type="predicted"/>
<accession>A0A2H4P779</accession>
<organism evidence="1 2">
    <name type="scientific">Pseudomonas phage nickie</name>
    <dbReference type="NCBI Taxonomy" id="2048977"/>
    <lineage>
        <taxon>Viruses</taxon>
        <taxon>Duplodnaviria</taxon>
        <taxon>Heunggongvirae</taxon>
        <taxon>Uroviricota</taxon>
        <taxon>Caudoviricetes</taxon>
        <taxon>Nickievirus</taxon>
        <taxon>Nickievirus nickie</taxon>
    </lineage>
</organism>
<evidence type="ECO:0000313" key="1">
    <source>
        <dbReference type="EMBL" id="ATW58053.1"/>
    </source>
</evidence>